<evidence type="ECO:0000313" key="1">
    <source>
        <dbReference type="EMBL" id="QPQ55686.1"/>
    </source>
</evidence>
<sequence>MTTIIIIIIIGLALLFGLFAWTGARSQRVFRAPEKLSDAQLEATVKLTGRIMEMTKPGAPTWARAAAKYQAAVNEQLRRQGKPPLDEIEIDGLIR</sequence>
<dbReference type="RefSeq" id="WP_200972384.1">
    <property type="nucleotide sequence ID" value="NZ_CP065592.1"/>
</dbReference>
<organism evidence="1 2">
    <name type="scientific">Allosphingosinicella flava</name>
    <dbReference type="NCBI Taxonomy" id="2771430"/>
    <lineage>
        <taxon>Bacteria</taxon>
        <taxon>Pseudomonadati</taxon>
        <taxon>Pseudomonadota</taxon>
        <taxon>Alphaproteobacteria</taxon>
        <taxon>Sphingomonadales</taxon>
        <taxon>Sphingomonadaceae</taxon>
        <taxon>Allosphingosinicella</taxon>
    </lineage>
</organism>
<dbReference type="Proteomes" id="UP000594873">
    <property type="component" value="Chromosome"/>
</dbReference>
<name>A0A7T2GKT2_9SPHN</name>
<proteinExistence type="predicted"/>
<protein>
    <submittedName>
        <fullName evidence="1">Uncharacterized protein</fullName>
    </submittedName>
</protein>
<dbReference type="EMBL" id="CP065592">
    <property type="protein sequence ID" value="QPQ55686.1"/>
    <property type="molecule type" value="Genomic_DNA"/>
</dbReference>
<dbReference type="AlphaFoldDB" id="A0A7T2GKT2"/>
<dbReference type="KEGG" id="sflv:IC614_03570"/>
<accession>A0A7T2GKT2</accession>
<reference evidence="1 2" key="1">
    <citation type="submission" date="2020-11" db="EMBL/GenBank/DDBJ databases">
        <title>Genome seq and assembly of Sphingosinicella sp.</title>
        <authorList>
            <person name="Chhetri G."/>
        </authorList>
    </citation>
    <scope>NUCLEOTIDE SEQUENCE [LARGE SCALE GENOMIC DNA]</scope>
    <source>
        <strain evidence="1 2">UDD2</strain>
    </source>
</reference>
<keyword evidence="2" id="KW-1185">Reference proteome</keyword>
<evidence type="ECO:0000313" key="2">
    <source>
        <dbReference type="Proteomes" id="UP000594873"/>
    </source>
</evidence>
<gene>
    <name evidence="1" type="ORF">IC614_03570</name>
</gene>